<dbReference type="EMBL" id="JAGPYM010000003">
    <property type="protein sequence ID" value="KAH6896925.1"/>
    <property type="molecule type" value="Genomic_DNA"/>
</dbReference>
<gene>
    <name evidence="2" type="ORF">B0T10DRAFT_168217</name>
</gene>
<comment type="caution">
    <text evidence="2">The sequence shown here is derived from an EMBL/GenBank/DDBJ whole genome shotgun (WGS) entry which is preliminary data.</text>
</comment>
<proteinExistence type="predicted"/>
<name>A0A9P8WE54_9HYPO</name>
<evidence type="ECO:0000313" key="2">
    <source>
        <dbReference type="EMBL" id="KAH6896925.1"/>
    </source>
</evidence>
<dbReference type="Proteomes" id="UP000777438">
    <property type="component" value="Unassembled WGS sequence"/>
</dbReference>
<feature type="compositionally biased region" description="Pro residues" evidence="1">
    <location>
        <begin position="145"/>
        <end position="155"/>
    </location>
</feature>
<dbReference type="AlphaFoldDB" id="A0A9P8WE54"/>
<keyword evidence="3" id="KW-1185">Reference proteome</keyword>
<reference evidence="2 3" key="1">
    <citation type="journal article" date="2021" name="Nat. Commun.">
        <title>Genetic determinants of endophytism in the Arabidopsis root mycobiome.</title>
        <authorList>
            <person name="Mesny F."/>
            <person name="Miyauchi S."/>
            <person name="Thiergart T."/>
            <person name="Pickel B."/>
            <person name="Atanasova L."/>
            <person name="Karlsson M."/>
            <person name="Huettel B."/>
            <person name="Barry K.W."/>
            <person name="Haridas S."/>
            <person name="Chen C."/>
            <person name="Bauer D."/>
            <person name="Andreopoulos W."/>
            <person name="Pangilinan J."/>
            <person name="LaButti K."/>
            <person name="Riley R."/>
            <person name="Lipzen A."/>
            <person name="Clum A."/>
            <person name="Drula E."/>
            <person name="Henrissat B."/>
            <person name="Kohler A."/>
            <person name="Grigoriev I.V."/>
            <person name="Martin F.M."/>
            <person name="Hacquard S."/>
        </authorList>
    </citation>
    <scope>NUCLEOTIDE SEQUENCE [LARGE SCALE GENOMIC DNA]</scope>
    <source>
        <strain evidence="2 3">MPI-CAGE-CH-0241</strain>
    </source>
</reference>
<evidence type="ECO:0000256" key="1">
    <source>
        <dbReference type="SAM" id="MobiDB-lite"/>
    </source>
</evidence>
<feature type="region of interest" description="Disordered" evidence="1">
    <location>
        <begin position="131"/>
        <end position="179"/>
    </location>
</feature>
<organism evidence="2 3">
    <name type="scientific">Thelonectria olida</name>
    <dbReference type="NCBI Taxonomy" id="1576542"/>
    <lineage>
        <taxon>Eukaryota</taxon>
        <taxon>Fungi</taxon>
        <taxon>Dikarya</taxon>
        <taxon>Ascomycota</taxon>
        <taxon>Pezizomycotina</taxon>
        <taxon>Sordariomycetes</taxon>
        <taxon>Hypocreomycetidae</taxon>
        <taxon>Hypocreales</taxon>
        <taxon>Nectriaceae</taxon>
        <taxon>Thelonectria</taxon>
    </lineage>
</organism>
<sequence>MRKSITNRLCEYPPRFLYSKLSGLVWPGGFFASPPSQALDPGPNHSRKSLFKDWHRSILLDFSAAWRPSEHLHLLSGPFSPRLTNPRRPHHAKLVTFASLVDSHSLQCLAHLPLAARSACGPCLACMQPSKLQPQAQGPSTAEIPGPPSASPPRPEFGRQDKSQMPLLDRSHLSPADSFQNRIHATMAAGMSTHGSMMPLPRCFPSDHG</sequence>
<evidence type="ECO:0000313" key="3">
    <source>
        <dbReference type="Proteomes" id="UP000777438"/>
    </source>
</evidence>
<accession>A0A9P8WE54</accession>
<feature type="compositionally biased region" description="Polar residues" evidence="1">
    <location>
        <begin position="131"/>
        <end position="140"/>
    </location>
</feature>
<protein>
    <submittedName>
        <fullName evidence="2">Uncharacterized protein</fullName>
    </submittedName>
</protein>